<comment type="caution">
    <text evidence="2">The sequence shown here is derived from an EMBL/GenBank/DDBJ whole genome shotgun (WGS) entry which is preliminary data.</text>
</comment>
<dbReference type="RefSeq" id="WP_344715224.1">
    <property type="nucleotide sequence ID" value="NZ_BAAAWH010000001.1"/>
</dbReference>
<keyword evidence="2" id="KW-0378">Hydrolase</keyword>
<dbReference type="PANTHER" id="PTHR43798">
    <property type="entry name" value="MONOACYLGLYCEROL LIPASE"/>
    <property type="match status" value="1"/>
</dbReference>
<evidence type="ECO:0000313" key="2">
    <source>
        <dbReference type="EMBL" id="MFB9646759.1"/>
    </source>
</evidence>
<organism evidence="2 3">
    <name type="scientific">Microbacterium terregens</name>
    <dbReference type="NCBI Taxonomy" id="69363"/>
    <lineage>
        <taxon>Bacteria</taxon>
        <taxon>Bacillati</taxon>
        <taxon>Actinomycetota</taxon>
        <taxon>Actinomycetes</taxon>
        <taxon>Micrococcales</taxon>
        <taxon>Microbacteriaceae</taxon>
        <taxon>Microbacterium</taxon>
    </lineage>
</organism>
<dbReference type="GO" id="GO:0016787">
    <property type="term" value="F:hydrolase activity"/>
    <property type="evidence" value="ECO:0007669"/>
    <property type="project" value="UniProtKB-KW"/>
</dbReference>
<dbReference type="PANTHER" id="PTHR43798:SF5">
    <property type="entry name" value="MONOACYLGLYCEROL LIPASE ABHD6"/>
    <property type="match status" value="1"/>
</dbReference>
<name>A0ABV5T2C7_9MICO</name>
<keyword evidence="3" id="KW-1185">Reference proteome</keyword>
<dbReference type="InterPro" id="IPR000073">
    <property type="entry name" value="AB_hydrolase_1"/>
</dbReference>
<evidence type="ECO:0000259" key="1">
    <source>
        <dbReference type="Pfam" id="PF12697"/>
    </source>
</evidence>
<dbReference type="EMBL" id="JBHMBE010000004">
    <property type="protein sequence ID" value="MFB9646759.1"/>
    <property type="molecule type" value="Genomic_DNA"/>
</dbReference>
<reference evidence="2 3" key="1">
    <citation type="submission" date="2024-09" db="EMBL/GenBank/DDBJ databases">
        <authorList>
            <person name="Sun Q."/>
            <person name="Mori K."/>
        </authorList>
    </citation>
    <scope>NUCLEOTIDE SEQUENCE [LARGE SCALE GENOMIC DNA]</scope>
    <source>
        <strain evidence="2 3">JCM 1342</strain>
    </source>
</reference>
<dbReference type="Gene3D" id="3.40.50.1820">
    <property type="entry name" value="alpha/beta hydrolase"/>
    <property type="match status" value="1"/>
</dbReference>
<feature type="domain" description="AB hydrolase-1" evidence="1">
    <location>
        <begin position="31"/>
        <end position="230"/>
    </location>
</feature>
<evidence type="ECO:0000313" key="3">
    <source>
        <dbReference type="Proteomes" id="UP001589611"/>
    </source>
</evidence>
<proteinExistence type="predicted"/>
<dbReference type="SUPFAM" id="SSF53474">
    <property type="entry name" value="alpha/beta-Hydrolases"/>
    <property type="match status" value="1"/>
</dbReference>
<dbReference type="Pfam" id="PF12697">
    <property type="entry name" value="Abhydrolase_6"/>
    <property type="match status" value="1"/>
</dbReference>
<dbReference type="Proteomes" id="UP001589611">
    <property type="component" value="Unassembled WGS sequence"/>
</dbReference>
<dbReference type="InterPro" id="IPR050266">
    <property type="entry name" value="AB_hydrolase_sf"/>
</dbReference>
<protein>
    <submittedName>
        <fullName evidence="2">Alpha/beta fold hydrolase</fullName>
    </submittedName>
</protein>
<accession>A0ABV5T2C7</accession>
<gene>
    <name evidence="2" type="ORF">ACFFPJ_13235</name>
</gene>
<sequence length="247" mass="26810">MSDIAYFSHGGATLVAETSVSRATRAESPVFVLIHGIGMGRSVFADLIEHLDAPTIAVDLPGYGEAPEPPRILTVERTADLVAAYLRSLDPARFVLVGHSMGAQVAGEVAARHPDLVDRVVLIGPTVNARERTAMGQLLRMGQDLAVESPRVIVVGAREYLRAGPHLRGKFQAMLAHRPEQTYAHIRARVLVLRGENDYVSSRDWCRIVVASLRHARLAEVPGHGHETMIRDAAPAATLIREFAQPG</sequence>
<dbReference type="InterPro" id="IPR029058">
    <property type="entry name" value="AB_hydrolase_fold"/>
</dbReference>
<dbReference type="PRINTS" id="PR00111">
    <property type="entry name" value="ABHYDROLASE"/>
</dbReference>